<reference evidence="2 3" key="1">
    <citation type="submission" date="2020-03" db="EMBL/GenBank/DDBJ databases">
        <authorList>
            <person name="Sun Q."/>
        </authorList>
    </citation>
    <scope>NUCLEOTIDE SEQUENCE [LARGE SCALE GENOMIC DNA]</scope>
    <source>
        <strain evidence="2 3">JC162</strain>
    </source>
</reference>
<keyword evidence="3" id="KW-1185">Reference proteome</keyword>
<dbReference type="GO" id="GO:0005886">
    <property type="term" value="C:plasma membrane"/>
    <property type="evidence" value="ECO:0007669"/>
    <property type="project" value="TreeGrafter"/>
</dbReference>
<dbReference type="Pfam" id="PF04341">
    <property type="entry name" value="DUF485"/>
    <property type="match status" value="1"/>
</dbReference>
<dbReference type="InterPro" id="IPR007436">
    <property type="entry name" value="DUF485"/>
</dbReference>
<dbReference type="RefSeq" id="WP_170054163.1">
    <property type="nucleotide sequence ID" value="NZ_JABBKX010000003.1"/>
</dbReference>
<evidence type="ECO:0000256" key="1">
    <source>
        <dbReference type="SAM" id="Phobius"/>
    </source>
</evidence>
<organism evidence="2 3">
    <name type="scientific">Neoroseomonas marina</name>
    <dbReference type="NCBI Taxonomy" id="1232220"/>
    <lineage>
        <taxon>Bacteria</taxon>
        <taxon>Pseudomonadati</taxon>
        <taxon>Pseudomonadota</taxon>
        <taxon>Alphaproteobacteria</taxon>
        <taxon>Acetobacterales</taxon>
        <taxon>Acetobacteraceae</taxon>
        <taxon>Neoroseomonas</taxon>
    </lineage>
</organism>
<evidence type="ECO:0000313" key="2">
    <source>
        <dbReference type="EMBL" id="NMJ41933.1"/>
    </source>
</evidence>
<dbReference type="Proteomes" id="UP000548582">
    <property type="component" value="Unassembled WGS sequence"/>
</dbReference>
<sequence>MTDDVHLRVLRSPQFQELVRRRAGFAWTLSIIMLVIYFGFIALVAFAKPLLATKVGGGVTSLGIVLGLVVIVSAFLLTGIYVRRANGEFDEMTDSLKKEVL</sequence>
<accession>A0A848EEQ9</accession>
<dbReference type="EMBL" id="JABBKX010000003">
    <property type="protein sequence ID" value="NMJ41933.1"/>
    <property type="molecule type" value="Genomic_DNA"/>
</dbReference>
<dbReference type="PANTHER" id="PTHR38598:SF1">
    <property type="entry name" value="INNER MEMBRANE PROTEIN YJCH"/>
    <property type="match status" value="1"/>
</dbReference>
<proteinExistence type="predicted"/>
<dbReference type="InterPro" id="IPR052959">
    <property type="entry name" value="Inner_membrane_assoc"/>
</dbReference>
<gene>
    <name evidence="2" type="ORF">GWK16_11830</name>
</gene>
<keyword evidence="1" id="KW-0472">Membrane</keyword>
<keyword evidence="1" id="KW-0812">Transmembrane</keyword>
<name>A0A848EEQ9_9PROT</name>
<dbReference type="AlphaFoldDB" id="A0A848EEQ9"/>
<feature type="transmembrane region" description="Helical" evidence="1">
    <location>
        <begin position="59"/>
        <end position="82"/>
    </location>
</feature>
<feature type="transmembrane region" description="Helical" evidence="1">
    <location>
        <begin position="25"/>
        <end position="47"/>
    </location>
</feature>
<protein>
    <submittedName>
        <fullName evidence="2">DUF485 domain-containing protein</fullName>
    </submittedName>
</protein>
<comment type="caution">
    <text evidence="2">The sequence shown here is derived from an EMBL/GenBank/DDBJ whole genome shotgun (WGS) entry which is preliminary data.</text>
</comment>
<evidence type="ECO:0000313" key="3">
    <source>
        <dbReference type="Proteomes" id="UP000548582"/>
    </source>
</evidence>
<dbReference type="PANTHER" id="PTHR38598">
    <property type="entry name" value="INNER MEMBRANE PROTEIN YJCH"/>
    <property type="match status" value="1"/>
</dbReference>
<keyword evidence="1" id="KW-1133">Transmembrane helix</keyword>